<dbReference type="FunFam" id="1.10.10.10:FF:000214">
    <property type="entry name" value="Methylated-DNA--protein-cysteine methyltransferase"/>
    <property type="match status" value="1"/>
</dbReference>
<name>A0A9X4X989_LACJH</name>
<evidence type="ECO:0000256" key="8">
    <source>
        <dbReference type="ARBA" id="ARBA00049348"/>
    </source>
</evidence>
<dbReference type="PANTHER" id="PTHR10815">
    <property type="entry name" value="METHYLATED-DNA--PROTEIN-CYSTEINE METHYLTRANSFERASE"/>
    <property type="match status" value="1"/>
</dbReference>
<dbReference type="GO" id="GO:0032259">
    <property type="term" value="P:methylation"/>
    <property type="evidence" value="ECO:0007669"/>
    <property type="project" value="UniProtKB-KW"/>
</dbReference>
<evidence type="ECO:0000256" key="1">
    <source>
        <dbReference type="ARBA" id="ARBA00001286"/>
    </source>
</evidence>
<keyword evidence="4 11" id="KW-0489">Methyltransferase</keyword>
<keyword evidence="7" id="KW-0234">DNA repair</keyword>
<evidence type="ECO:0000256" key="7">
    <source>
        <dbReference type="ARBA" id="ARBA00023204"/>
    </source>
</evidence>
<feature type="domain" description="Methylguanine DNA methyltransferase ribonuclease-like" evidence="10">
    <location>
        <begin position="2"/>
        <end position="73"/>
    </location>
</feature>
<comment type="caution">
    <text evidence="11">The sequence shown here is derived from an EMBL/GenBank/DDBJ whole genome shotgun (WGS) entry which is preliminary data.</text>
</comment>
<sequence>MMKKIFYNSPLGKMTILADDKVLYGLWFNDQKHFGGRYDLNKIAYGPSKMADKTINWLDHYFNGQKPSLTDIVLAPQVTEFQKRVYQNLQNVPYGQTITYKELSDAIQNEQSKKNLSRAVGNAVGRNQIFILIPRHRVMGSNGALTGYAGGLDRKEALLNLERALTHE</sequence>
<dbReference type="EMBL" id="WKKC01000009">
    <property type="protein sequence ID" value="MTE02863.1"/>
    <property type="molecule type" value="Genomic_DNA"/>
</dbReference>
<dbReference type="GO" id="GO:0003908">
    <property type="term" value="F:methylated-DNA-[protein]-cysteine S-methyltransferase activity"/>
    <property type="evidence" value="ECO:0007669"/>
    <property type="project" value="UniProtKB-EC"/>
</dbReference>
<dbReference type="SUPFAM" id="SSF46767">
    <property type="entry name" value="Methylated DNA-protein cysteine methyltransferase, C-terminal domain"/>
    <property type="match status" value="1"/>
</dbReference>
<protein>
    <recommendedName>
        <fullName evidence="3">methylated-DNA--[protein]-cysteine S-methyltransferase</fullName>
        <ecNumber evidence="3">2.1.1.63</ecNumber>
    </recommendedName>
</protein>
<dbReference type="CDD" id="cd06445">
    <property type="entry name" value="ATase"/>
    <property type="match status" value="1"/>
</dbReference>
<dbReference type="Pfam" id="PF01035">
    <property type="entry name" value="DNA_binding_1"/>
    <property type="match status" value="1"/>
</dbReference>
<comment type="catalytic activity">
    <reaction evidence="1">
        <text>a 4-O-methyl-thymidine in DNA + L-cysteinyl-[protein] = a thymidine in DNA + S-methyl-L-cysteinyl-[protein]</text>
        <dbReference type="Rhea" id="RHEA:53428"/>
        <dbReference type="Rhea" id="RHEA-COMP:10131"/>
        <dbReference type="Rhea" id="RHEA-COMP:10132"/>
        <dbReference type="Rhea" id="RHEA-COMP:13555"/>
        <dbReference type="Rhea" id="RHEA-COMP:13556"/>
        <dbReference type="ChEBI" id="CHEBI:29950"/>
        <dbReference type="ChEBI" id="CHEBI:82612"/>
        <dbReference type="ChEBI" id="CHEBI:137386"/>
        <dbReference type="ChEBI" id="CHEBI:137387"/>
        <dbReference type="EC" id="2.1.1.63"/>
    </reaction>
</comment>
<comment type="catalytic activity">
    <reaction evidence="8">
        <text>a 6-O-methyl-2'-deoxyguanosine in DNA + L-cysteinyl-[protein] = S-methyl-L-cysteinyl-[protein] + a 2'-deoxyguanosine in DNA</text>
        <dbReference type="Rhea" id="RHEA:24000"/>
        <dbReference type="Rhea" id="RHEA-COMP:10131"/>
        <dbReference type="Rhea" id="RHEA-COMP:10132"/>
        <dbReference type="Rhea" id="RHEA-COMP:11367"/>
        <dbReference type="Rhea" id="RHEA-COMP:11368"/>
        <dbReference type="ChEBI" id="CHEBI:29950"/>
        <dbReference type="ChEBI" id="CHEBI:82612"/>
        <dbReference type="ChEBI" id="CHEBI:85445"/>
        <dbReference type="ChEBI" id="CHEBI:85448"/>
        <dbReference type="EC" id="2.1.1.63"/>
    </reaction>
</comment>
<evidence type="ECO:0000313" key="12">
    <source>
        <dbReference type="Proteomes" id="UP000488295"/>
    </source>
</evidence>
<gene>
    <name evidence="11" type="ORF">GJU95_03610</name>
</gene>
<evidence type="ECO:0000259" key="10">
    <source>
        <dbReference type="Pfam" id="PF02870"/>
    </source>
</evidence>
<comment type="similarity">
    <text evidence="2">Belongs to the MGMT family.</text>
</comment>
<keyword evidence="5 11" id="KW-0808">Transferase</keyword>
<dbReference type="PANTHER" id="PTHR10815:SF5">
    <property type="entry name" value="METHYLATED-DNA--PROTEIN-CYSTEINE METHYLTRANSFERASE"/>
    <property type="match status" value="1"/>
</dbReference>
<dbReference type="InterPro" id="IPR036388">
    <property type="entry name" value="WH-like_DNA-bd_sf"/>
</dbReference>
<proteinExistence type="inferred from homology"/>
<dbReference type="InterPro" id="IPR036217">
    <property type="entry name" value="MethylDNA_cys_MeTrfase_DNAb"/>
</dbReference>
<evidence type="ECO:0000256" key="6">
    <source>
        <dbReference type="ARBA" id="ARBA00022763"/>
    </source>
</evidence>
<dbReference type="EC" id="2.1.1.63" evidence="3"/>
<evidence type="ECO:0000256" key="2">
    <source>
        <dbReference type="ARBA" id="ARBA00008711"/>
    </source>
</evidence>
<evidence type="ECO:0000256" key="5">
    <source>
        <dbReference type="ARBA" id="ARBA00022679"/>
    </source>
</evidence>
<evidence type="ECO:0000259" key="9">
    <source>
        <dbReference type="Pfam" id="PF01035"/>
    </source>
</evidence>
<dbReference type="Pfam" id="PF02870">
    <property type="entry name" value="Methyltransf_1N"/>
    <property type="match status" value="1"/>
</dbReference>
<evidence type="ECO:0000256" key="3">
    <source>
        <dbReference type="ARBA" id="ARBA00011918"/>
    </source>
</evidence>
<organism evidence="11 12">
    <name type="scientific">Lactobacillus johnsonii</name>
    <dbReference type="NCBI Taxonomy" id="33959"/>
    <lineage>
        <taxon>Bacteria</taxon>
        <taxon>Bacillati</taxon>
        <taxon>Bacillota</taxon>
        <taxon>Bacilli</taxon>
        <taxon>Lactobacillales</taxon>
        <taxon>Lactobacillaceae</taxon>
        <taxon>Lactobacillus</taxon>
    </lineage>
</organism>
<dbReference type="GO" id="GO:0006281">
    <property type="term" value="P:DNA repair"/>
    <property type="evidence" value="ECO:0007669"/>
    <property type="project" value="UniProtKB-KW"/>
</dbReference>
<dbReference type="InterPro" id="IPR036631">
    <property type="entry name" value="MGMT_N_sf"/>
</dbReference>
<dbReference type="InterPro" id="IPR008332">
    <property type="entry name" value="MethylG_MeTrfase_N"/>
</dbReference>
<accession>A0A9X4X989</accession>
<reference evidence="11 12" key="1">
    <citation type="submission" date="2019-11" db="EMBL/GenBank/DDBJ databases">
        <title>Gastrointestinal microbiota of Peromyscus leucopus.</title>
        <authorList>
            <person name="Milovic A."/>
            <person name="Bassam K."/>
            <person name="Barbour A.G."/>
        </authorList>
    </citation>
    <scope>NUCLEOTIDE SEQUENCE [LARGE SCALE GENOMIC DNA]</scope>
    <source>
        <strain evidence="11 12">LL8</strain>
    </source>
</reference>
<feature type="domain" description="Methylated-DNA-[protein]-cysteine S-methyltransferase DNA binding" evidence="9">
    <location>
        <begin position="80"/>
        <end position="163"/>
    </location>
</feature>
<dbReference type="Gene3D" id="1.10.10.10">
    <property type="entry name" value="Winged helix-like DNA-binding domain superfamily/Winged helix DNA-binding domain"/>
    <property type="match status" value="1"/>
</dbReference>
<dbReference type="Gene3D" id="3.30.160.70">
    <property type="entry name" value="Methylated DNA-protein cysteine methyltransferase domain"/>
    <property type="match status" value="1"/>
</dbReference>
<dbReference type="AlphaFoldDB" id="A0A9X4X989"/>
<evidence type="ECO:0000256" key="4">
    <source>
        <dbReference type="ARBA" id="ARBA00022603"/>
    </source>
</evidence>
<dbReference type="InterPro" id="IPR014048">
    <property type="entry name" value="MethylDNA_cys_MeTrfase_DNA-bd"/>
</dbReference>
<dbReference type="NCBIfam" id="TIGR00589">
    <property type="entry name" value="ogt"/>
    <property type="match status" value="1"/>
</dbReference>
<evidence type="ECO:0000313" key="11">
    <source>
        <dbReference type="EMBL" id="MTE02863.1"/>
    </source>
</evidence>
<dbReference type="Proteomes" id="UP000488295">
    <property type="component" value="Unassembled WGS sequence"/>
</dbReference>
<dbReference type="SUPFAM" id="SSF53155">
    <property type="entry name" value="Methylated DNA-protein cysteine methyltransferase domain"/>
    <property type="match status" value="1"/>
</dbReference>
<keyword evidence="6" id="KW-0227">DNA damage</keyword>